<dbReference type="EMBL" id="CP046621">
    <property type="protein sequence ID" value="QGW76765.1"/>
    <property type="molecule type" value="Genomic_DNA"/>
</dbReference>
<evidence type="ECO:0000313" key="1">
    <source>
        <dbReference type="EMBL" id="AIL60867.1"/>
    </source>
</evidence>
<evidence type="ECO:0000313" key="3">
    <source>
        <dbReference type="Proteomes" id="UP000028931"/>
    </source>
</evidence>
<organism evidence="1 3">
    <name type="scientific">Pseudomonas alkylphenolica</name>
    <dbReference type="NCBI Taxonomy" id="237609"/>
    <lineage>
        <taxon>Bacteria</taxon>
        <taxon>Pseudomonadati</taxon>
        <taxon>Pseudomonadota</taxon>
        <taxon>Gammaproteobacteria</taxon>
        <taxon>Pseudomonadales</taxon>
        <taxon>Pseudomonadaceae</taxon>
        <taxon>Pseudomonas</taxon>
    </lineage>
</organism>
<dbReference type="HOGENOM" id="CLU_142237_0_0_6"/>
<dbReference type="SUPFAM" id="SSF52540">
    <property type="entry name" value="P-loop containing nucleoside triphosphate hydrolases"/>
    <property type="match status" value="1"/>
</dbReference>
<dbReference type="GO" id="GO:0009432">
    <property type="term" value="P:SOS response"/>
    <property type="evidence" value="ECO:0007669"/>
    <property type="project" value="InterPro"/>
</dbReference>
<dbReference type="KEGG" id="palk:PSAKL28_16420"/>
<dbReference type="OrthoDB" id="7027674at2"/>
<dbReference type="GO" id="GO:0051301">
    <property type="term" value="P:cell division"/>
    <property type="evidence" value="ECO:0007669"/>
    <property type="project" value="UniProtKB-KW"/>
</dbReference>
<dbReference type="InterPro" id="IPR004596">
    <property type="entry name" value="Cell_div_suppressor_SulA"/>
</dbReference>
<keyword evidence="1" id="KW-0131">Cell cycle</keyword>
<dbReference type="EMBL" id="CP009048">
    <property type="protein sequence ID" value="AIL60867.1"/>
    <property type="molecule type" value="Genomic_DNA"/>
</dbReference>
<reference evidence="1" key="1">
    <citation type="submission" date="2014-07" db="EMBL/GenBank/DDBJ databases">
        <authorList>
            <person name="Lee K."/>
            <person name="Lim J.Y."/>
            <person name="Hwang I."/>
        </authorList>
    </citation>
    <scope>NUCLEOTIDE SEQUENCE [LARGE SCALE GENOMIC DNA]</scope>
    <source>
        <strain evidence="1">KL28</strain>
    </source>
</reference>
<dbReference type="eggNOG" id="COG5404">
    <property type="taxonomic scope" value="Bacteria"/>
</dbReference>
<reference evidence="2" key="2">
    <citation type="submission" date="2019-12" db="EMBL/GenBank/DDBJ databases">
        <title>Hybrid Genome Assemblies of two High G+C Isolates from Undergraduate Microbiology Courses.</title>
        <authorList>
            <person name="Ne Ville C.J."/>
            <person name="Enright D."/>
            <person name="Hernandez I."/>
            <person name="Dodsworth J."/>
            <person name="Orwin P.M."/>
        </authorList>
    </citation>
    <scope>NUCLEOTIDE SEQUENCE [LARGE SCALE GENOMIC DNA]</scope>
    <source>
        <strain evidence="2">Neo</strain>
    </source>
</reference>
<dbReference type="Proteomes" id="UP000426235">
    <property type="component" value="Chromosome"/>
</dbReference>
<dbReference type="NCBIfam" id="NF041583">
    <property type="entry name" value="SOS_SulA_aeru"/>
    <property type="match status" value="1"/>
</dbReference>
<dbReference type="InterPro" id="IPR027417">
    <property type="entry name" value="P-loop_NTPase"/>
</dbReference>
<evidence type="ECO:0000313" key="4">
    <source>
        <dbReference type="Proteomes" id="UP000426235"/>
    </source>
</evidence>
<sequence>MQFPPASQNVPQQAQLPLFEAFLAQPVLPGLKAAKPAPHPGAAQVFSELSFRGALGNCQSLLAPMLRELSELSEEQDERWLTLIAPPASLTQAWLREAGLNRERILLLQPRGNQSALQLACEALRLGRSHTVVSWLSTVSSSARQQLSNAARAGDAQSLNIRLG</sequence>
<name>A0A077F5T8_9PSED</name>
<dbReference type="GO" id="GO:0051782">
    <property type="term" value="P:negative regulation of cell division"/>
    <property type="evidence" value="ECO:0007669"/>
    <property type="project" value="InterPro"/>
</dbReference>
<accession>A0A077F5T8</accession>
<dbReference type="GO" id="GO:0016740">
    <property type="term" value="F:transferase activity"/>
    <property type="evidence" value="ECO:0007669"/>
    <property type="project" value="UniProtKB-KW"/>
</dbReference>
<gene>
    <name evidence="2" type="ORF">GPJ81_08805</name>
    <name evidence="1" type="ORF">PSAKL28_16420</name>
</gene>
<keyword evidence="2" id="KW-0808">Transferase</keyword>
<dbReference type="RefSeq" id="WP_038608891.1">
    <property type="nucleotide sequence ID" value="NZ_CP009048.1"/>
</dbReference>
<dbReference type="Pfam" id="PF03846">
    <property type="entry name" value="SulA"/>
    <property type="match status" value="1"/>
</dbReference>
<dbReference type="Proteomes" id="UP000028931">
    <property type="component" value="Chromosome"/>
</dbReference>
<dbReference type="Gene3D" id="3.40.50.300">
    <property type="entry name" value="P-loop containing nucleotide triphosphate hydrolases"/>
    <property type="match status" value="1"/>
</dbReference>
<protein>
    <submittedName>
        <fullName evidence="2">CDP-glycerol--UDP-pyrophosphoryl-N-acetylglucosaminyl-N-acetylmannosamine glycerophosphotransferase</fullName>
    </submittedName>
    <submittedName>
        <fullName evidence="1">Cell division inhibitor</fullName>
    </submittedName>
</protein>
<evidence type="ECO:0000313" key="2">
    <source>
        <dbReference type="EMBL" id="QGW76765.1"/>
    </source>
</evidence>
<dbReference type="AlphaFoldDB" id="A0A077F5T8"/>
<keyword evidence="1" id="KW-0132">Cell division</keyword>
<keyword evidence="4" id="KW-1185">Reference proteome</keyword>
<proteinExistence type="predicted"/>